<sequence>MLYKRGSLNSASYLQVNTILKKSFCELRHQVLAFLWPAAGYRNNSNGTLNNRGNNGNYWSSTENGSTNANNGNFNSSNANTNNNNNRTNGFSVRCVSAFNTNLYYYYYSFFADKRGKIALLLEPRIKTWG</sequence>
<keyword evidence="3" id="KW-1185">Reference proteome</keyword>
<gene>
    <name evidence="2" type="ORF">BTO16_04775</name>
</gene>
<dbReference type="Proteomes" id="UP000239068">
    <property type="component" value="Unassembled WGS sequence"/>
</dbReference>
<protein>
    <submittedName>
        <fullName evidence="2">Uncharacterized protein</fullName>
    </submittedName>
</protein>
<evidence type="ECO:0000256" key="1">
    <source>
        <dbReference type="SAM" id="MobiDB-lite"/>
    </source>
</evidence>
<evidence type="ECO:0000313" key="2">
    <source>
        <dbReference type="EMBL" id="PQJ81926.1"/>
    </source>
</evidence>
<name>A0A2S7WWS0_9FLAO</name>
<organism evidence="2 3">
    <name type="scientific">Polaribacter glomeratus</name>
    <dbReference type="NCBI Taxonomy" id="102"/>
    <lineage>
        <taxon>Bacteria</taxon>
        <taxon>Pseudomonadati</taxon>
        <taxon>Bacteroidota</taxon>
        <taxon>Flavobacteriia</taxon>
        <taxon>Flavobacteriales</taxon>
        <taxon>Flavobacteriaceae</taxon>
    </lineage>
</organism>
<evidence type="ECO:0000313" key="3">
    <source>
        <dbReference type="Proteomes" id="UP000239068"/>
    </source>
</evidence>
<dbReference type="EMBL" id="MSCM01000001">
    <property type="protein sequence ID" value="PQJ81926.1"/>
    <property type="molecule type" value="Genomic_DNA"/>
</dbReference>
<feature type="region of interest" description="Disordered" evidence="1">
    <location>
        <begin position="52"/>
        <end position="85"/>
    </location>
</feature>
<dbReference type="AlphaFoldDB" id="A0A2S7WWS0"/>
<accession>A0A2S7WWS0</accession>
<comment type="caution">
    <text evidence="2">The sequence shown here is derived from an EMBL/GenBank/DDBJ whole genome shotgun (WGS) entry which is preliminary data.</text>
</comment>
<proteinExistence type="predicted"/>
<reference evidence="2 3" key="1">
    <citation type="submission" date="2016-12" db="EMBL/GenBank/DDBJ databases">
        <title>Trade-off between light-utilization and light-protection in marine flavobacteria.</title>
        <authorList>
            <person name="Kumagai Y."/>
            <person name="Yoshizawa S."/>
            <person name="Kogure K."/>
            <person name="Iwasaki W."/>
        </authorList>
    </citation>
    <scope>NUCLEOTIDE SEQUENCE [LARGE SCALE GENOMIC DNA]</scope>
    <source>
        <strain evidence="2 3">ATCC 43844</strain>
    </source>
</reference>